<accession>A0A1U7H1G3</accession>
<dbReference type="OrthoDB" id="359066at2"/>
<reference evidence="1 2" key="1">
    <citation type="submission" date="2016-11" db="EMBL/GenBank/DDBJ databases">
        <title>Draft Genome Sequences of Nine Cyanobacterial Strains from Diverse Habitats.</title>
        <authorList>
            <person name="Zhu T."/>
            <person name="Hou S."/>
            <person name="Lu X."/>
            <person name="Hess W.R."/>
        </authorList>
    </citation>
    <scope>NUCLEOTIDE SEQUENCE [LARGE SCALE GENOMIC DNA]</scope>
    <source>
        <strain evidence="1 2">NIES-592</strain>
    </source>
</reference>
<comment type="caution">
    <text evidence="1">The sequence shown here is derived from an EMBL/GenBank/DDBJ whole genome shotgun (WGS) entry which is preliminary data.</text>
</comment>
<name>A0A1U7H1G3_9CYAN</name>
<dbReference type="SUPFAM" id="SSF88697">
    <property type="entry name" value="PUA domain-like"/>
    <property type="match status" value="1"/>
</dbReference>
<evidence type="ECO:0008006" key="3">
    <source>
        <dbReference type="Google" id="ProtNLM"/>
    </source>
</evidence>
<dbReference type="InterPro" id="IPR015947">
    <property type="entry name" value="PUA-like_sf"/>
</dbReference>
<organism evidence="1 2">
    <name type="scientific">Fischerella major NIES-592</name>
    <dbReference type="NCBI Taxonomy" id="210994"/>
    <lineage>
        <taxon>Bacteria</taxon>
        <taxon>Bacillati</taxon>
        <taxon>Cyanobacteriota</taxon>
        <taxon>Cyanophyceae</taxon>
        <taxon>Nostocales</taxon>
        <taxon>Hapalosiphonaceae</taxon>
        <taxon>Fischerella</taxon>
    </lineage>
</organism>
<sequence>MTPTDLRAISIHAPFAYAICMGLKDEEYRTQPTKIRGWILIHSSQSKASDQYFTDYGIDIAIAKRGAIIGACKLTDCIGSHRDYAYCLESPILFDKPIEGIRGQQSIFWGISDKFPERQEAFKLAWGMISSLS</sequence>
<evidence type="ECO:0000313" key="2">
    <source>
        <dbReference type="Proteomes" id="UP000186391"/>
    </source>
</evidence>
<keyword evidence="2" id="KW-1185">Reference proteome</keyword>
<evidence type="ECO:0000313" key="1">
    <source>
        <dbReference type="EMBL" id="OKH14842.1"/>
    </source>
</evidence>
<protein>
    <recommendedName>
        <fullName evidence="3">ASCH domain-containing protein</fullName>
    </recommendedName>
</protein>
<dbReference type="AlphaFoldDB" id="A0A1U7H1G3"/>
<dbReference type="Proteomes" id="UP000186391">
    <property type="component" value="Unassembled WGS sequence"/>
</dbReference>
<proteinExistence type="predicted"/>
<dbReference type="RefSeq" id="WP_073555438.1">
    <property type="nucleotide sequence ID" value="NZ_MRCA01000003.1"/>
</dbReference>
<dbReference type="Gene3D" id="2.30.130.30">
    <property type="entry name" value="Hypothetical protein"/>
    <property type="match status" value="1"/>
</dbReference>
<dbReference type="EMBL" id="MRCA01000003">
    <property type="protein sequence ID" value="OKH14842.1"/>
    <property type="molecule type" value="Genomic_DNA"/>
</dbReference>
<gene>
    <name evidence="1" type="ORF">NIES592_08165</name>
</gene>